<comment type="caution">
    <text evidence="2">The sequence shown here is derived from an EMBL/GenBank/DDBJ whole genome shotgun (WGS) entry which is preliminary data.</text>
</comment>
<proteinExistence type="predicted"/>
<gene>
    <name evidence="2" type="ORF">A3K49_00805</name>
</gene>
<organism evidence="2 3">
    <name type="scientific">candidate division WOR-1 bacterium RIFOXYC12_FULL_54_18</name>
    <dbReference type="NCBI Taxonomy" id="1802584"/>
    <lineage>
        <taxon>Bacteria</taxon>
        <taxon>Bacillati</taxon>
        <taxon>Saganbacteria</taxon>
    </lineage>
</organism>
<dbReference type="Proteomes" id="UP000178602">
    <property type="component" value="Unassembled WGS sequence"/>
</dbReference>
<protein>
    <recommendedName>
        <fullName evidence="1">Schlafen AlbA-2 domain-containing protein</fullName>
    </recommendedName>
</protein>
<dbReference type="Pfam" id="PF04326">
    <property type="entry name" value="SLFN_AlbA_2"/>
    <property type="match status" value="1"/>
</dbReference>
<dbReference type="PANTHER" id="PTHR30595">
    <property type="entry name" value="GLPR-RELATED TRANSCRIPTIONAL REPRESSOR"/>
    <property type="match status" value="1"/>
</dbReference>
<accession>A0A1F4T4Z2</accession>
<dbReference type="InterPro" id="IPR007421">
    <property type="entry name" value="Schlafen_AlbA_2_dom"/>
</dbReference>
<dbReference type="Gene3D" id="1.10.10.10">
    <property type="entry name" value="Winged helix-like DNA-binding domain superfamily/Winged helix DNA-binding domain"/>
    <property type="match status" value="1"/>
</dbReference>
<dbReference type="SUPFAM" id="SSF46785">
    <property type="entry name" value="Winged helix' DNA-binding domain"/>
    <property type="match status" value="1"/>
</dbReference>
<dbReference type="Gene3D" id="3.30.950.30">
    <property type="entry name" value="Schlafen, AAA domain"/>
    <property type="match status" value="1"/>
</dbReference>
<dbReference type="PANTHER" id="PTHR30595:SF6">
    <property type="entry name" value="SCHLAFEN ALBA-2 DOMAIN-CONTAINING PROTEIN"/>
    <property type="match status" value="1"/>
</dbReference>
<dbReference type="InterPro" id="IPR036390">
    <property type="entry name" value="WH_DNA-bd_sf"/>
</dbReference>
<evidence type="ECO:0000313" key="3">
    <source>
        <dbReference type="Proteomes" id="UP000178602"/>
    </source>
</evidence>
<evidence type="ECO:0000313" key="2">
    <source>
        <dbReference type="EMBL" id="OGC27549.1"/>
    </source>
</evidence>
<feature type="domain" description="Schlafen AlbA-2" evidence="1">
    <location>
        <begin position="14"/>
        <end position="125"/>
    </location>
</feature>
<name>A0A1F4T4Z2_UNCSA</name>
<dbReference type="InterPro" id="IPR038461">
    <property type="entry name" value="Schlafen_AlbA_2_dom_sf"/>
</dbReference>
<dbReference type="InterPro" id="IPR036388">
    <property type="entry name" value="WH-like_DNA-bd_sf"/>
</dbReference>
<reference evidence="2 3" key="1">
    <citation type="journal article" date="2016" name="Nat. Commun.">
        <title>Thousands of microbial genomes shed light on interconnected biogeochemical processes in an aquifer system.</title>
        <authorList>
            <person name="Anantharaman K."/>
            <person name="Brown C.T."/>
            <person name="Hug L.A."/>
            <person name="Sharon I."/>
            <person name="Castelle C.J."/>
            <person name="Probst A.J."/>
            <person name="Thomas B.C."/>
            <person name="Singh A."/>
            <person name="Wilkins M.J."/>
            <person name="Karaoz U."/>
            <person name="Brodie E.L."/>
            <person name="Williams K.H."/>
            <person name="Hubbard S.S."/>
            <person name="Banfield J.F."/>
        </authorList>
    </citation>
    <scope>NUCLEOTIDE SEQUENCE [LARGE SCALE GENOMIC DNA]</scope>
</reference>
<dbReference type="AlphaFoldDB" id="A0A1F4T4Z2"/>
<evidence type="ECO:0000259" key="1">
    <source>
        <dbReference type="Pfam" id="PF04326"/>
    </source>
</evidence>
<sequence length="209" mass="23677">MTWEDILRLLIQGEGPSVEFEKNVPSEDDIARELVGFSNADGGKIIYGLDDKSKHLLGVALREDFDNWIKNIAKTHCQPPINVTVEVVDRFEKKIVVLHVQEGEDKPYRTDDICYIRDANISRPAEEQEVRALASPWSGKGLNKRQLRSMQIITEHGSITNREYREAFDVSHKTAHIELTLLVNKNLVQSEGAGRSTRYTPLPIEAVVD</sequence>
<dbReference type="EMBL" id="MEUG01000001">
    <property type="protein sequence ID" value="OGC27549.1"/>
    <property type="molecule type" value="Genomic_DNA"/>
</dbReference>